<keyword evidence="1" id="KW-1133">Transmembrane helix</keyword>
<keyword evidence="1" id="KW-0812">Transmembrane</keyword>
<name>A0A1I4QMB2_9RHOB</name>
<dbReference type="STRING" id="254406.SAMN04488042_10735"/>
<dbReference type="AlphaFoldDB" id="A0A1I4QMB2"/>
<evidence type="ECO:0000313" key="3">
    <source>
        <dbReference type="Proteomes" id="UP000199144"/>
    </source>
</evidence>
<evidence type="ECO:0008006" key="4">
    <source>
        <dbReference type="Google" id="ProtNLM"/>
    </source>
</evidence>
<gene>
    <name evidence="2" type="ORF">SAMN04488042_10735</name>
</gene>
<proteinExistence type="predicted"/>
<feature type="transmembrane region" description="Helical" evidence="1">
    <location>
        <begin position="20"/>
        <end position="42"/>
    </location>
</feature>
<evidence type="ECO:0000256" key="1">
    <source>
        <dbReference type="SAM" id="Phobius"/>
    </source>
</evidence>
<keyword evidence="1" id="KW-0472">Membrane</keyword>
<dbReference type="EMBL" id="FOTQ01000007">
    <property type="protein sequence ID" value="SFM40886.1"/>
    <property type="molecule type" value="Genomic_DNA"/>
</dbReference>
<dbReference type="Proteomes" id="UP000199144">
    <property type="component" value="Unassembled WGS sequence"/>
</dbReference>
<protein>
    <recommendedName>
        <fullName evidence="4">Transmembrane protein (PGPGW)</fullName>
    </recommendedName>
</protein>
<evidence type="ECO:0000313" key="2">
    <source>
        <dbReference type="EMBL" id="SFM40886.1"/>
    </source>
</evidence>
<accession>A0A1I4QMB2</accession>
<dbReference type="OrthoDB" id="5959103at2"/>
<organism evidence="2 3">
    <name type="scientific">Shimia aestuarii</name>
    <dbReference type="NCBI Taxonomy" id="254406"/>
    <lineage>
        <taxon>Bacteria</taxon>
        <taxon>Pseudomonadati</taxon>
        <taxon>Pseudomonadota</taxon>
        <taxon>Alphaproteobacteria</taxon>
        <taxon>Rhodobacterales</taxon>
        <taxon>Roseobacteraceae</taxon>
    </lineage>
</organism>
<keyword evidence="3" id="KW-1185">Reference proteome</keyword>
<sequence length="78" mass="9102">MKKRARDRWRHKVQRFQNWVTTRVPPGARLLLGVGLIVMGVFGVLPVLGFWMIPLGAAIAMLDLRSIWRWIKAHVTRR</sequence>
<reference evidence="2 3" key="1">
    <citation type="submission" date="2016-10" db="EMBL/GenBank/DDBJ databases">
        <authorList>
            <person name="de Groot N.N."/>
        </authorList>
    </citation>
    <scope>NUCLEOTIDE SEQUENCE [LARGE SCALE GENOMIC DNA]</scope>
    <source>
        <strain evidence="2 3">DSM 15283</strain>
    </source>
</reference>